<gene>
    <name evidence="3" type="ORF">NQ314_015872</name>
</gene>
<evidence type="ECO:0000313" key="3">
    <source>
        <dbReference type="EMBL" id="KAJ8931231.1"/>
    </source>
</evidence>
<evidence type="ECO:0000256" key="1">
    <source>
        <dbReference type="SAM" id="Phobius"/>
    </source>
</evidence>
<dbReference type="InterPro" id="IPR029526">
    <property type="entry name" value="PGBD"/>
</dbReference>
<keyword evidence="1" id="KW-0472">Membrane</keyword>
<feature type="transmembrane region" description="Helical" evidence="1">
    <location>
        <begin position="201"/>
        <end position="224"/>
    </location>
</feature>
<dbReference type="Pfam" id="PF13843">
    <property type="entry name" value="DDE_Tnp_1_7"/>
    <property type="match status" value="1"/>
</dbReference>
<keyword evidence="4" id="KW-1185">Reference proteome</keyword>
<keyword evidence="1" id="KW-0812">Transmembrane</keyword>
<feature type="domain" description="PiggyBac transposable element-derived protein" evidence="2">
    <location>
        <begin position="3"/>
        <end position="199"/>
    </location>
</feature>
<dbReference type="AlphaFoldDB" id="A0AAV8WXR0"/>
<dbReference type="PANTHER" id="PTHR46599:SF3">
    <property type="entry name" value="PIGGYBAC TRANSPOSABLE ELEMENT-DERIVED PROTEIN 4"/>
    <property type="match status" value="1"/>
</dbReference>
<evidence type="ECO:0000313" key="4">
    <source>
        <dbReference type="Proteomes" id="UP001162156"/>
    </source>
</evidence>
<dbReference type="Proteomes" id="UP001162156">
    <property type="component" value="Unassembled WGS sequence"/>
</dbReference>
<proteinExistence type="predicted"/>
<sequence length="242" mass="28388">MKRGRLLFHQYIKNKKHKYWIKFYLLTESSGTVLNIQIYTGVCDDIGGKEHAANVVLCLIANYSDKSHSYMYNYYNSVTLARQLLDKNTYCTGTLCAGRKETSQEVSKAILKTGESVQRYGGNVCGGKWKDKREVLYITTEHENNFEEVTSRSGKRKMKPTPIAQYNKYMSGIDLQDQMLSYYPTHRKTIRWYKKVCMRHIFFHSLNFFIAKYSIITNFFTTIVKNKQFFGMQYQGYLSNFP</sequence>
<name>A0AAV8WXR0_9CUCU</name>
<organism evidence="3 4">
    <name type="scientific">Rhamnusium bicolor</name>
    <dbReference type="NCBI Taxonomy" id="1586634"/>
    <lineage>
        <taxon>Eukaryota</taxon>
        <taxon>Metazoa</taxon>
        <taxon>Ecdysozoa</taxon>
        <taxon>Arthropoda</taxon>
        <taxon>Hexapoda</taxon>
        <taxon>Insecta</taxon>
        <taxon>Pterygota</taxon>
        <taxon>Neoptera</taxon>
        <taxon>Endopterygota</taxon>
        <taxon>Coleoptera</taxon>
        <taxon>Polyphaga</taxon>
        <taxon>Cucujiformia</taxon>
        <taxon>Chrysomeloidea</taxon>
        <taxon>Cerambycidae</taxon>
        <taxon>Lepturinae</taxon>
        <taxon>Rhagiini</taxon>
        <taxon>Rhamnusium</taxon>
    </lineage>
</organism>
<protein>
    <recommendedName>
        <fullName evidence="2">PiggyBac transposable element-derived protein domain-containing protein</fullName>
    </recommendedName>
</protein>
<keyword evidence="1" id="KW-1133">Transmembrane helix</keyword>
<accession>A0AAV8WXR0</accession>
<dbReference type="EMBL" id="JANEYF010004428">
    <property type="protein sequence ID" value="KAJ8931231.1"/>
    <property type="molecule type" value="Genomic_DNA"/>
</dbReference>
<dbReference type="PANTHER" id="PTHR46599">
    <property type="entry name" value="PIGGYBAC TRANSPOSABLE ELEMENT-DERIVED PROTEIN 4"/>
    <property type="match status" value="1"/>
</dbReference>
<comment type="caution">
    <text evidence="3">The sequence shown here is derived from an EMBL/GenBank/DDBJ whole genome shotgun (WGS) entry which is preliminary data.</text>
</comment>
<reference evidence="3" key="1">
    <citation type="journal article" date="2023" name="Insect Mol. Biol.">
        <title>Genome sequencing provides insights into the evolution of gene families encoding plant cell wall-degrading enzymes in longhorned beetles.</title>
        <authorList>
            <person name="Shin N.R."/>
            <person name="Okamura Y."/>
            <person name="Kirsch R."/>
            <person name="Pauchet Y."/>
        </authorList>
    </citation>
    <scope>NUCLEOTIDE SEQUENCE</scope>
    <source>
        <strain evidence="3">RBIC_L_NR</strain>
    </source>
</reference>
<evidence type="ECO:0000259" key="2">
    <source>
        <dbReference type="Pfam" id="PF13843"/>
    </source>
</evidence>